<evidence type="ECO:0008006" key="4">
    <source>
        <dbReference type="Google" id="ProtNLM"/>
    </source>
</evidence>
<keyword evidence="1" id="KW-1133">Transmembrane helix</keyword>
<name>A0A125DMF3_9BURK</name>
<dbReference type="RefSeq" id="WP_060192608.1">
    <property type="nucleotide sequence ID" value="NZ_LPHD01000049.1"/>
</dbReference>
<evidence type="ECO:0000313" key="3">
    <source>
        <dbReference type="Proteomes" id="UP000060630"/>
    </source>
</evidence>
<keyword evidence="1" id="KW-0472">Membrane</keyword>
<sequence length="72" mass="7752">MAIFGWIVLTGVMVVLSIGWCALAAFSLGPYTIGGVPNSLLKKVYVLSLGGILGFGWWFLIIKHAPFTIVLN</sequence>
<comment type="caution">
    <text evidence="2">The sequence shown here is derived from an EMBL/GenBank/DDBJ whole genome shotgun (WGS) entry which is preliminary data.</text>
</comment>
<dbReference type="AlphaFoldDB" id="A0A125DMF3"/>
<evidence type="ECO:0000256" key="1">
    <source>
        <dbReference type="SAM" id="Phobius"/>
    </source>
</evidence>
<gene>
    <name evidence="2" type="ORF">WL29_22890</name>
</gene>
<feature type="transmembrane region" description="Helical" evidence="1">
    <location>
        <begin position="6"/>
        <end position="32"/>
    </location>
</feature>
<dbReference type="Proteomes" id="UP000060630">
    <property type="component" value="Unassembled WGS sequence"/>
</dbReference>
<keyword evidence="1" id="KW-0812">Transmembrane</keyword>
<protein>
    <recommendedName>
        <fullName evidence="4">Transmembrane protein</fullName>
    </recommendedName>
</protein>
<evidence type="ECO:0000313" key="2">
    <source>
        <dbReference type="EMBL" id="KWA84210.1"/>
    </source>
</evidence>
<accession>A0A125DMF3</accession>
<proteinExistence type="predicted"/>
<dbReference type="EMBL" id="LPHD01000049">
    <property type="protein sequence ID" value="KWA84210.1"/>
    <property type="molecule type" value="Genomic_DNA"/>
</dbReference>
<organism evidence="2 3">
    <name type="scientific">Burkholderia ubonensis</name>
    <dbReference type="NCBI Taxonomy" id="101571"/>
    <lineage>
        <taxon>Bacteria</taxon>
        <taxon>Pseudomonadati</taxon>
        <taxon>Pseudomonadota</taxon>
        <taxon>Betaproteobacteria</taxon>
        <taxon>Burkholderiales</taxon>
        <taxon>Burkholderiaceae</taxon>
        <taxon>Burkholderia</taxon>
        <taxon>Burkholderia cepacia complex</taxon>
    </lineage>
</organism>
<reference evidence="2 3" key="1">
    <citation type="submission" date="2015-11" db="EMBL/GenBank/DDBJ databases">
        <title>Expanding the genomic diversity of Burkholderia species for the development of highly accurate diagnostics.</title>
        <authorList>
            <person name="Sahl J."/>
            <person name="Keim P."/>
            <person name="Wagner D."/>
        </authorList>
    </citation>
    <scope>NUCLEOTIDE SEQUENCE [LARGE SCALE GENOMIC DNA]</scope>
    <source>
        <strain evidence="2 3">MSMB2087WGS</strain>
    </source>
</reference>
<feature type="transmembrane region" description="Helical" evidence="1">
    <location>
        <begin position="44"/>
        <end position="62"/>
    </location>
</feature>